<dbReference type="Proteomes" id="UP000659654">
    <property type="component" value="Unassembled WGS sequence"/>
</dbReference>
<dbReference type="EMBL" id="CAJFCV020000006">
    <property type="protein sequence ID" value="CAG9131928.1"/>
    <property type="molecule type" value="Genomic_DNA"/>
</dbReference>
<organism evidence="3 4">
    <name type="scientific">Bursaphelenchus xylophilus</name>
    <name type="common">Pinewood nematode worm</name>
    <name type="synonym">Aphelenchoides xylophilus</name>
    <dbReference type="NCBI Taxonomy" id="6326"/>
    <lineage>
        <taxon>Eukaryota</taxon>
        <taxon>Metazoa</taxon>
        <taxon>Ecdysozoa</taxon>
        <taxon>Nematoda</taxon>
        <taxon>Chromadorea</taxon>
        <taxon>Rhabditida</taxon>
        <taxon>Tylenchina</taxon>
        <taxon>Tylenchomorpha</taxon>
        <taxon>Aphelenchoidea</taxon>
        <taxon>Aphelenchoididae</taxon>
        <taxon>Bursaphelenchus</taxon>
    </lineage>
</organism>
<feature type="compositionally biased region" description="Polar residues" evidence="2">
    <location>
        <begin position="184"/>
        <end position="198"/>
    </location>
</feature>
<evidence type="ECO:0000313" key="3">
    <source>
        <dbReference type="EMBL" id="CAD5235495.1"/>
    </source>
</evidence>
<comment type="caution">
    <text evidence="3">The sequence shown here is derived from an EMBL/GenBank/DDBJ whole genome shotgun (WGS) entry which is preliminary data.</text>
</comment>
<dbReference type="Proteomes" id="UP000582659">
    <property type="component" value="Unassembled WGS sequence"/>
</dbReference>
<gene>
    <name evidence="3" type="ORF">BXYJ_LOCUS15586</name>
</gene>
<keyword evidence="4" id="KW-1185">Reference proteome</keyword>
<feature type="region of interest" description="Disordered" evidence="2">
    <location>
        <begin position="184"/>
        <end position="222"/>
    </location>
</feature>
<feature type="compositionally biased region" description="Basic and acidic residues" evidence="2">
    <location>
        <begin position="200"/>
        <end position="221"/>
    </location>
</feature>
<reference evidence="3" key="1">
    <citation type="submission" date="2020-09" db="EMBL/GenBank/DDBJ databases">
        <authorList>
            <person name="Kikuchi T."/>
        </authorList>
    </citation>
    <scope>NUCLEOTIDE SEQUENCE</scope>
    <source>
        <strain evidence="3">Ka4C1</strain>
    </source>
</reference>
<name>A0A7I8X9E0_BURXY</name>
<dbReference type="SMR" id="A0A7I8X9E0"/>
<evidence type="ECO:0000256" key="2">
    <source>
        <dbReference type="SAM" id="MobiDB-lite"/>
    </source>
</evidence>
<evidence type="ECO:0000256" key="1">
    <source>
        <dbReference type="SAM" id="Coils"/>
    </source>
</evidence>
<feature type="region of interest" description="Disordered" evidence="2">
    <location>
        <begin position="242"/>
        <end position="272"/>
    </location>
</feature>
<proteinExistence type="predicted"/>
<dbReference type="AlphaFoldDB" id="A0A7I8X9E0"/>
<feature type="coiled-coil region" evidence="1">
    <location>
        <begin position="340"/>
        <end position="374"/>
    </location>
</feature>
<dbReference type="EMBL" id="CAJFDI010000006">
    <property type="protein sequence ID" value="CAD5235495.1"/>
    <property type="molecule type" value="Genomic_DNA"/>
</dbReference>
<protein>
    <submittedName>
        <fullName evidence="3">(pine wood nematode) hypothetical protein</fullName>
    </submittedName>
</protein>
<keyword evidence="1" id="KW-0175">Coiled coil</keyword>
<sequence>MVKIFIDTGKGKIEEREKTDFSKKETIGDVVHTYNLHGHPNGVEILECKYRGNHIPLDFELKPEHSEIRVRLKRPLITFEFTHNETKKVVQRFAYEDAQVYRLAYQILEDRKISTSGFDVHIFIADTEEKLKKIPTFSTVSFGQTYKVFLTPAYYPTSIPDNDKKFVEALRKLFPEIEARQFGQTIRPSVPSRTTNTADEGLKQSSKELSEDSRKEKERTEALLTAPAKPIRHSMDKRLEVEKSSTAEISPAAVDSKTPTSCSEVTEKRRKELPNTVDQKLAEFMEKLTVKMSDDNSRQVEAVKSMIGQIFRPEETEEYKKLKRGCKKLLKELQTSQEVMKKHVDKYNEVKTKLEQERKLVAELQQDLKLSKSQCELNLRKMQGYKKRMDEEIERNVEVNLRFQNMTAALDRLIIQVNTIFNGKESEEKLEESSTCESFEVLNQDQFQISFDSPHG</sequence>
<accession>A0A7I8X9E0</accession>
<evidence type="ECO:0000313" key="4">
    <source>
        <dbReference type="Proteomes" id="UP000659654"/>
    </source>
</evidence>